<dbReference type="OrthoDB" id="9132618at2"/>
<dbReference type="AlphaFoldDB" id="A0A5P2H0C2"/>
<dbReference type="RefSeq" id="WP_150371088.1">
    <property type="nucleotide sequence ID" value="NZ_CP044065.1"/>
</dbReference>
<name>A0A5P2H0C2_9BURK</name>
<proteinExistence type="predicted"/>
<dbReference type="Proteomes" id="UP000322822">
    <property type="component" value="Chromosome 1"/>
</dbReference>
<sequence>MGQHRLNAEVLCDHATPDQMSAFRMHMDLTFPVEDLGMLHGMLKDDHWEAFSDYFCRRYPQHRQLIETWCAGSARRRAQGRHGADAATMAAAV</sequence>
<accession>A0A5P2H0C2</accession>
<evidence type="ECO:0000313" key="2">
    <source>
        <dbReference type="Proteomes" id="UP000322822"/>
    </source>
</evidence>
<gene>
    <name evidence="1" type="ORF">FOB72_02515</name>
</gene>
<organism evidence="1 2">
    <name type="scientific">Cupriavidus pauculus</name>
    <dbReference type="NCBI Taxonomy" id="82633"/>
    <lineage>
        <taxon>Bacteria</taxon>
        <taxon>Pseudomonadati</taxon>
        <taxon>Pseudomonadota</taxon>
        <taxon>Betaproteobacteria</taxon>
        <taxon>Burkholderiales</taxon>
        <taxon>Burkholderiaceae</taxon>
        <taxon>Cupriavidus</taxon>
    </lineage>
</organism>
<reference evidence="1 2" key="1">
    <citation type="submission" date="2019-09" db="EMBL/GenBank/DDBJ databases">
        <title>FDA dAtabase for Regulatory Grade micrObial Sequences (FDA-ARGOS): Supporting development and validation of Infectious Disease Dx tests.</title>
        <authorList>
            <person name="Sciortino C."/>
            <person name="Tallon L."/>
            <person name="Sadzewicz L."/>
            <person name="Vavikolanu K."/>
            <person name="Mehta A."/>
            <person name="Aluvathingal J."/>
            <person name="Nadendla S."/>
            <person name="Nandy P."/>
            <person name="Geyer C."/>
            <person name="Yan Y."/>
            <person name="Sichtig H."/>
        </authorList>
    </citation>
    <scope>NUCLEOTIDE SEQUENCE [LARGE SCALE GENOMIC DNA]</scope>
    <source>
        <strain evidence="1 2">FDAARGOS_664</strain>
    </source>
</reference>
<protein>
    <submittedName>
        <fullName evidence="1">Uncharacterized protein</fullName>
    </submittedName>
</protein>
<dbReference type="EMBL" id="CP044065">
    <property type="protein sequence ID" value="QET01015.1"/>
    <property type="molecule type" value="Genomic_DNA"/>
</dbReference>
<evidence type="ECO:0000313" key="1">
    <source>
        <dbReference type="EMBL" id="QET01015.1"/>
    </source>
</evidence>